<evidence type="ECO:0000259" key="2">
    <source>
        <dbReference type="Pfam" id="PF08550"/>
    </source>
</evidence>
<feature type="domain" description="Nitrogen regulatory protein areA GATA-like" evidence="2">
    <location>
        <begin position="78"/>
        <end position="105"/>
    </location>
</feature>
<feature type="region of interest" description="Disordered" evidence="1">
    <location>
        <begin position="204"/>
        <end position="229"/>
    </location>
</feature>
<dbReference type="OrthoDB" id="4738706at2759"/>
<reference evidence="3 4" key="1">
    <citation type="journal article" date="2018" name="IMA Fungus">
        <title>IMA Genome-F 9: Draft genome sequence of Annulohypoxylon stygium, Aspergillus mulundensis, Berkeleyomyces basicola (syn. Thielaviopsis basicola), Ceratocystis smalleyi, two Cercospora beticola strains, Coleophoma cylindrospora, Fusarium fracticaudum, Phialophora cf. hyalina, and Morchella septimelata.</title>
        <authorList>
            <person name="Wingfield B.D."/>
            <person name="Bills G.F."/>
            <person name="Dong Y."/>
            <person name="Huang W."/>
            <person name="Nel W.J."/>
            <person name="Swalarsk-Parry B.S."/>
            <person name="Vaghefi N."/>
            <person name="Wilken P.M."/>
            <person name="An Z."/>
            <person name="de Beer Z.W."/>
            <person name="De Vos L."/>
            <person name="Chen L."/>
            <person name="Duong T.A."/>
            <person name="Gao Y."/>
            <person name="Hammerbacher A."/>
            <person name="Kikkert J.R."/>
            <person name="Li Y."/>
            <person name="Li H."/>
            <person name="Li K."/>
            <person name="Li Q."/>
            <person name="Liu X."/>
            <person name="Ma X."/>
            <person name="Naidoo K."/>
            <person name="Pethybridge S.J."/>
            <person name="Sun J."/>
            <person name="Steenkamp E.T."/>
            <person name="van der Nest M.A."/>
            <person name="van Wyk S."/>
            <person name="Wingfield M.J."/>
            <person name="Xiong C."/>
            <person name="Yue Q."/>
            <person name="Zhang X."/>
        </authorList>
    </citation>
    <scope>NUCLEOTIDE SEQUENCE [LARGE SCALE GENOMIC DNA]</scope>
    <source>
        <strain evidence="3 4">BP5796</strain>
    </source>
</reference>
<dbReference type="Pfam" id="PF08550">
    <property type="entry name" value="GATA_AreA"/>
    <property type="match status" value="1"/>
</dbReference>
<dbReference type="PANTHER" id="PTHR28051:SF1">
    <property type="entry name" value="PROTEIN MTL1-RELATED"/>
    <property type="match status" value="1"/>
</dbReference>
<dbReference type="EMBL" id="PDLN01000024">
    <property type="protein sequence ID" value="RDW56943.1"/>
    <property type="molecule type" value="Genomic_DNA"/>
</dbReference>
<dbReference type="GO" id="GO:0005773">
    <property type="term" value="C:vacuole"/>
    <property type="evidence" value="ECO:0007669"/>
    <property type="project" value="GOC"/>
</dbReference>
<protein>
    <recommendedName>
        <fullName evidence="2">Nitrogen regulatory protein areA GATA-like domain-containing protein</fullName>
    </recommendedName>
</protein>
<evidence type="ECO:0000313" key="4">
    <source>
        <dbReference type="Proteomes" id="UP000256328"/>
    </source>
</evidence>
<comment type="caution">
    <text evidence="3">The sequence shown here is derived from an EMBL/GenBank/DDBJ whole genome shotgun (WGS) entry which is preliminary data.</text>
</comment>
<accession>A0A3D8Q556</accession>
<dbReference type="AlphaFoldDB" id="A0A3D8Q556"/>
<dbReference type="InterPro" id="IPR013860">
    <property type="entry name" value="AreA_GATA"/>
</dbReference>
<dbReference type="InterPro" id="IPR052292">
    <property type="entry name" value="Glucose_repression_reg"/>
</dbReference>
<organism evidence="3 4">
    <name type="scientific">Coleophoma crateriformis</name>
    <dbReference type="NCBI Taxonomy" id="565419"/>
    <lineage>
        <taxon>Eukaryota</taxon>
        <taxon>Fungi</taxon>
        <taxon>Dikarya</taxon>
        <taxon>Ascomycota</taxon>
        <taxon>Pezizomycotina</taxon>
        <taxon>Leotiomycetes</taxon>
        <taxon>Helotiales</taxon>
        <taxon>Dermateaceae</taxon>
        <taxon>Coleophoma</taxon>
    </lineage>
</organism>
<sequence length="482" mass="54237">MNYKSRPELRCDDISVQNVEFPVPVPDNLCKAVPATRTSTKSLILGRYAEDDSNVQSQPSHFVDYLSHDWDEQDIWHSWKYVTSDKEVLDHGVRLENTSWRLWAKMRNNLKNVSPETLEWRKDDDLTWLYGPLQSKCSGRFTAAPAISGNQDSQPATAPTAKSILKDRSISESMFERSLFNISMRQHHDVAAREGMLIGAETSTKLNESRTRPGACDNAGPPIAPATSAPRYRSLSWPIPSSSLKKQKKEKKVVYFNELVEQRMALVSDDTGHDNPGAHSIYSQSDKGLTENECIRRGLKSRPNPAPVPKMVPGMDTSSIKKIRTLAVLPPQTIKPEALHSTPKTTTPDQFFNPWASDNYSQVPCRTISLNLQTNSYSVPARDTQKVDHVDSNLPRTTNIYKATSLATPNQTKISETFSTVTKLDDDHFSRMTMMRETLSRSCMSAEDIEDEITAEALFGDAMDAIVRPSFEWRFNLMESCG</sequence>
<dbReference type="GO" id="GO:0042149">
    <property type="term" value="P:cellular response to glucose starvation"/>
    <property type="evidence" value="ECO:0007669"/>
    <property type="project" value="TreeGrafter"/>
</dbReference>
<evidence type="ECO:0000256" key="1">
    <source>
        <dbReference type="SAM" id="MobiDB-lite"/>
    </source>
</evidence>
<dbReference type="Proteomes" id="UP000256328">
    <property type="component" value="Unassembled WGS sequence"/>
</dbReference>
<evidence type="ECO:0000313" key="3">
    <source>
        <dbReference type="EMBL" id="RDW56943.1"/>
    </source>
</evidence>
<dbReference type="GO" id="GO:0007039">
    <property type="term" value="P:protein catabolic process in the vacuole"/>
    <property type="evidence" value="ECO:0007669"/>
    <property type="project" value="TreeGrafter"/>
</dbReference>
<name>A0A3D8Q556_9HELO</name>
<dbReference type="PANTHER" id="PTHR28051">
    <property type="entry name" value="PROTEIN MTL1-RELATED"/>
    <property type="match status" value="1"/>
</dbReference>
<gene>
    <name evidence="3" type="ORF">BP5796_13010</name>
</gene>
<proteinExistence type="predicted"/>
<keyword evidence="4" id="KW-1185">Reference proteome</keyword>